<evidence type="ECO:0000256" key="6">
    <source>
        <dbReference type="ARBA" id="ARBA00022840"/>
    </source>
</evidence>
<dbReference type="InterPro" id="IPR036101">
    <property type="entry name" value="CarD-like/TRCF_RID_sf"/>
</dbReference>
<comment type="subcellular location">
    <subcellularLocation>
        <location evidence="9">Cytoplasm</location>
    </subcellularLocation>
</comment>
<dbReference type="InterPro" id="IPR011545">
    <property type="entry name" value="DEAD/DEAH_box_helicase_dom"/>
</dbReference>
<dbReference type="EC" id="3.6.4.-" evidence="9"/>
<keyword evidence="5" id="KW-0347">Helicase</keyword>
<dbReference type="Gene3D" id="2.40.10.170">
    <property type="match status" value="1"/>
</dbReference>
<dbReference type="Pfam" id="PF17757">
    <property type="entry name" value="UvrB_inter"/>
    <property type="match status" value="1"/>
</dbReference>
<dbReference type="InterPro" id="IPR001650">
    <property type="entry name" value="Helicase_C-like"/>
</dbReference>
<dbReference type="PANTHER" id="PTHR47964">
    <property type="entry name" value="ATP-DEPENDENT DNA HELICASE HOMOLOG RECG, CHLOROPLASTIC"/>
    <property type="match status" value="1"/>
</dbReference>
<comment type="function">
    <text evidence="9">Couples transcription and DNA repair by recognizing RNA polymerase (RNAP) stalled at DNA lesions. Mediates ATP-dependent release of RNAP and its truncated transcript from the DNA, and recruitment of nucleotide excision repair machinery to the damaged site.</text>
</comment>
<dbReference type="InterPro" id="IPR005118">
    <property type="entry name" value="TRCF_C"/>
</dbReference>
<evidence type="ECO:0000256" key="8">
    <source>
        <dbReference type="ARBA" id="ARBA00023204"/>
    </source>
</evidence>
<accession>A0A6S6TVS6</accession>
<dbReference type="Pfam" id="PF03461">
    <property type="entry name" value="TRCF"/>
    <property type="match status" value="1"/>
</dbReference>
<keyword evidence="1 9" id="KW-0963">Cytoplasm</keyword>
<keyword evidence="2 9" id="KW-0547">Nucleotide-binding</keyword>
<gene>
    <name evidence="9" type="primary">mfd</name>
    <name evidence="12" type="ORF">HELGO_WM6115</name>
</gene>
<dbReference type="AlphaFoldDB" id="A0A6S6TVS6"/>
<dbReference type="PROSITE" id="PS51192">
    <property type="entry name" value="HELICASE_ATP_BIND_1"/>
    <property type="match status" value="1"/>
</dbReference>
<feature type="domain" description="Helicase ATP-binding" evidence="10">
    <location>
        <begin position="497"/>
        <end position="656"/>
    </location>
</feature>
<keyword evidence="6 9" id="KW-0067">ATP-binding</keyword>
<evidence type="ECO:0000259" key="11">
    <source>
        <dbReference type="PROSITE" id="PS51194"/>
    </source>
</evidence>
<dbReference type="InterPro" id="IPR047112">
    <property type="entry name" value="RecG/Mfd"/>
</dbReference>
<keyword evidence="7 9" id="KW-0238">DNA-binding</keyword>
<dbReference type="Gene3D" id="3.90.1150.50">
    <property type="entry name" value="Transcription-repair-coupling factor, D7 domain"/>
    <property type="match status" value="1"/>
</dbReference>
<dbReference type="SUPFAM" id="SSF143517">
    <property type="entry name" value="TRCF domain-like"/>
    <property type="match status" value="1"/>
</dbReference>
<dbReference type="SMART" id="SM01058">
    <property type="entry name" value="CarD_TRCF"/>
    <property type="match status" value="1"/>
</dbReference>
<dbReference type="SMART" id="SM00490">
    <property type="entry name" value="HELICc"/>
    <property type="match status" value="1"/>
</dbReference>
<evidence type="ECO:0000256" key="9">
    <source>
        <dbReference type="HAMAP-Rule" id="MF_00969"/>
    </source>
</evidence>
<dbReference type="InterPro" id="IPR037235">
    <property type="entry name" value="TRCF-like_C_D7"/>
</dbReference>
<dbReference type="GO" id="GO:0006355">
    <property type="term" value="P:regulation of DNA-templated transcription"/>
    <property type="evidence" value="ECO:0007669"/>
    <property type="project" value="UniProtKB-UniRule"/>
</dbReference>
<dbReference type="Pfam" id="PF00270">
    <property type="entry name" value="DEAD"/>
    <property type="match status" value="1"/>
</dbReference>
<keyword evidence="8 9" id="KW-0234">DNA repair</keyword>
<evidence type="ECO:0000256" key="2">
    <source>
        <dbReference type="ARBA" id="ARBA00022741"/>
    </source>
</evidence>
<proteinExistence type="inferred from homology"/>
<dbReference type="SUPFAM" id="SSF141259">
    <property type="entry name" value="CarD-like"/>
    <property type="match status" value="1"/>
</dbReference>
<dbReference type="GO" id="GO:0005737">
    <property type="term" value="C:cytoplasm"/>
    <property type="evidence" value="ECO:0007669"/>
    <property type="project" value="UniProtKB-SubCell"/>
</dbReference>
<dbReference type="HAMAP" id="MF_00969">
    <property type="entry name" value="TRCF"/>
    <property type="match status" value="1"/>
</dbReference>
<evidence type="ECO:0000256" key="1">
    <source>
        <dbReference type="ARBA" id="ARBA00022490"/>
    </source>
</evidence>
<dbReference type="InterPro" id="IPR041471">
    <property type="entry name" value="UvrB_inter"/>
</dbReference>
<dbReference type="Pfam" id="PF02559">
    <property type="entry name" value="CarD_TRCF_RID"/>
    <property type="match status" value="1"/>
</dbReference>
<evidence type="ECO:0000256" key="3">
    <source>
        <dbReference type="ARBA" id="ARBA00022763"/>
    </source>
</evidence>
<feature type="domain" description="Helicase C-terminal" evidence="11">
    <location>
        <begin position="669"/>
        <end position="831"/>
    </location>
</feature>
<comment type="similarity">
    <text evidence="9">In the C-terminal section; belongs to the helicase family. RecG subfamily.</text>
</comment>
<evidence type="ECO:0000259" key="10">
    <source>
        <dbReference type="PROSITE" id="PS51192"/>
    </source>
</evidence>
<dbReference type="InterPro" id="IPR014001">
    <property type="entry name" value="Helicase_ATP-bd"/>
</dbReference>
<dbReference type="GO" id="GO:0005524">
    <property type="term" value="F:ATP binding"/>
    <property type="evidence" value="ECO:0007669"/>
    <property type="project" value="UniProtKB-UniRule"/>
</dbReference>
<reference evidence="12" key="1">
    <citation type="submission" date="2020-01" db="EMBL/GenBank/DDBJ databases">
        <authorList>
            <person name="Meier V. D."/>
            <person name="Meier V D."/>
        </authorList>
    </citation>
    <scope>NUCLEOTIDE SEQUENCE</scope>
    <source>
        <strain evidence="12">HLG_WM_MAG_05</strain>
    </source>
</reference>
<dbReference type="PANTHER" id="PTHR47964:SF1">
    <property type="entry name" value="ATP-DEPENDENT DNA HELICASE HOMOLOG RECG, CHLOROPLASTIC"/>
    <property type="match status" value="1"/>
</dbReference>
<evidence type="ECO:0000256" key="7">
    <source>
        <dbReference type="ARBA" id="ARBA00023125"/>
    </source>
</evidence>
<dbReference type="PROSITE" id="PS51194">
    <property type="entry name" value="HELICASE_CTER"/>
    <property type="match status" value="1"/>
</dbReference>
<dbReference type="InterPro" id="IPR027417">
    <property type="entry name" value="P-loop_NTPase"/>
</dbReference>
<dbReference type="Pfam" id="PF00271">
    <property type="entry name" value="Helicase_C"/>
    <property type="match status" value="1"/>
</dbReference>
<dbReference type="InterPro" id="IPR003711">
    <property type="entry name" value="CarD-like/TRCF_RID"/>
</dbReference>
<comment type="similarity">
    <text evidence="9">In the N-terminal section; belongs to the UvrB family.</text>
</comment>
<evidence type="ECO:0000256" key="5">
    <source>
        <dbReference type="ARBA" id="ARBA00022806"/>
    </source>
</evidence>
<organism evidence="12">
    <name type="scientific">uncultured Sulfurovum sp</name>
    <dbReference type="NCBI Taxonomy" id="269237"/>
    <lineage>
        <taxon>Bacteria</taxon>
        <taxon>Pseudomonadati</taxon>
        <taxon>Campylobacterota</taxon>
        <taxon>Epsilonproteobacteria</taxon>
        <taxon>Campylobacterales</taxon>
        <taxon>Sulfurovaceae</taxon>
        <taxon>Sulfurovum</taxon>
        <taxon>environmental samples</taxon>
    </lineage>
</organism>
<protein>
    <recommendedName>
        <fullName evidence="9">Transcription-repair-coupling factor</fullName>
        <shortName evidence="9">TRCF</shortName>
        <ecNumber evidence="9">3.6.4.-</ecNumber>
    </recommendedName>
</protein>
<evidence type="ECO:0000256" key="4">
    <source>
        <dbReference type="ARBA" id="ARBA00022801"/>
    </source>
</evidence>
<dbReference type="SUPFAM" id="SSF52540">
    <property type="entry name" value="P-loop containing nucleoside triphosphate hydrolases"/>
    <property type="match status" value="2"/>
</dbReference>
<dbReference type="GO" id="GO:0016787">
    <property type="term" value="F:hydrolase activity"/>
    <property type="evidence" value="ECO:0007669"/>
    <property type="project" value="UniProtKB-KW"/>
</dbReference>
<dbReference type="GO" id="GO:0000716">
    <property type="term" value="P:transcription-coupled nucleotide-excision repair, DNA damage recognition"/>
    <property type="evidence" value="ECO:0007669"/>
    <property type="project" value="UniProtKB-UniRule"/>
</dbReference>
<dbReference type="Gene3D" id="3.30.2060.10">
    <property type="entry name" value="Penicillin-binding protein 1b domain"/>
    <property type="match status" value="1"/>
</dbReference>
<dbReference type="EMBL" id="CACVAU010000069">
    <property type="protein sequence ID" value="CAA6823485.1"/>
    <property type="molecule type" value="Genomic_DNA"/>
</dbReference>
<dbReference type="GO" id="GO:0003684">
    <property type="term" value="F:damaged DNA binding"/>
    <property type="evidence" value="ECO:0007669"/>
    <property type="project" value="InterPro"/>
</dbReference>
<dbReference type="InterPro" id="IPR004576">
    <property type="entry name" value="Mfd"/>
</dbReference>
<dbReference type="SMART" id="SM00487">
    <property type="entry name" value="DEXDc"/>
    <property type="match status" value="1"/>
</dbReference>
<dbReference type="GO" id="GO:0003678">
    <property type="term" value="F:DNA helicase activity"/>
    <property type="evidence" value="ECO:0007669"/>
    <property type="project" value="TreeGrafter"/>
</dbReference>
<keyword evidence="4 9" id="KW-0378">Hydrolase</keyword>
<dbReference type="Gene3D" id="3.40.50.11180">
    <property type="match status" value="1"/>
</dbReference>
<name>A0A6S6TVS6_9BACT</name>
<sequence>MRQSDVYEYLQNEDIQAKNKMLFICKNDKDAQRTSDTATLLNYESFVLPDLRLSEGDDLRSFQVEFHELIEALHAYFSCQEKKLLISPLRTLLLPLPKKEYFKTFEIEFASTLNLNALKNKLYYWGYHFVDIVTQKGEVSFRGDILDIYPLGGDRAYRLSLFDEDVESIRTFSVDSQKSDQEELESIQVIPALLGFEEEEYNALKVRVEKSSLDSFVKDIDSLGFWYLDDFAENYAESFETLLLSNMSEELEEVYSLDTPLIHKESFKLPIIPRATKVRELEVIKPNAILDSNKHKRITIIAKNESIVRSSDLNSFENIQFVYEDIIVNLISEEEVIISLNKPVKRKRVKKASIILDELKLGDYIVHENHGVGLFKGVEKRVVLGATREFVLIHYQNEDALLIPVENLNTIDRFVADSGSLPVLDRMGKASFKKLKGKVKEKLFAIAAELINLSAQRHLKKGILFKRDDLDHELFMADAGFIHTEDQREAIKSMMSEMNEGRMMDRLLSADVGFGKTEVAMNGMYMAWKNGYQSAMVAPTTLLSSQHFKSMKERFAKYDIKIGKLDRYTTGKEKKALLEALEDGRVDMVVGTHALLKAKFKNLAFIIIDEEHKFGVKQKEALKEIAIDVHLLSMSATPIPRSLNMAMSQVKTFSEILTPPVERQGVRTFVKSYDEKIIKEAITREMRRGGQIFYVFNSIAQIEEKKKVLLELMPKLRVAVLHSKVSAVQTEKDMELFEAGEYDVMLSTSIVESGIHMPHANTMIVDGANNFGIADLHQLRGRVGRGGVEGYCYFMVEDKDRLSDNAKKRLLALESHSDLGSGAVLAFHDLEIRGGGNIIGEAQSGHIKQIGYSLYLRMLEDAIKELSGTVEEEEVTVDIKLTIDAYLNEELIEEDRLRLELYRRLSQCTSTGEVHEIEIEIADRFGKLDTISRQFIDVMVMKVLAKEKKVSKVANAGEKVFIEFVDESKERLFLKANSKDDDDLIACAMAYLKGKVVT</sequence>
<dbReference type="Gene3D" id="3.40.50.300">
    <property type="entry name" value="P-loop containing nucleotide triphosphate hydrolases"/>
    <property type="match status" value="2"/>
</dbReference>
<evidence type="ECO:0000313" key="12">
    <source>
        <dbReference type="EMBL" id="CAA6823485.1"/>
    </source>
</evidence>
<keyword evidence="3 9" id="KW-0227">DNA damage</keyword>
<dbReference type="SMART" id="SM00982">
    <property type="entry name" value="TRCF"/>
    <property type="match status" value="1"/>
</dbReference>